<keyword evidence="7 8" id="KW-0998">Cell outer membrane</keyword>
<comment type="subcellular location">
    <subcellularLocation>
        <location evidence="1 8">Cell outer membrane</location>
        <topology evidence="1 8">Multi-pass membrane protein</topology>
    </subcellularLocation>
</comment>
<evidence type="ECO:0000313" key="13">
    <source>
        <dbReference type="Proteomes" id="UP001165489"/>
    </source>
</evidence>
<evidence type="ECO:0000256" key="6">
    <source>
        <dbReference type="ARBA" id="ARBA00023136"/>
    </source>
</evidence>
<evidence type="ECO:0000256" key="8">
    <source>
        <dbReference type="PROSITE-ProRule" id="PRU01360"/>
    </source>
</evidence>
<evidence type="ECO:0000313" key="12">
    <source>
        <dbReference type="EMBL" id="MCH7410466.1"/>
    </source>
</evidence>
<dbReference type="PROSITE" id="PS52016">
    <property type="entry name" value="TONB_DEPENDENT_REC_3"/>
    <property type="match status" value="1"/>
</dbReference>
<dbReference type="Gene3D" id="2.170.130.10">
    <property type="entry name" value="TonB-dependent receptor, plug domain"/>
    <property type="match status" value="1"/>
</dbReference>
<sequence>MQKTIYPKTPSGLGKSIALLGLLSLWFFYQPNESFAQAGNQQIQVTGTVKDGDTGESLPGVNVFVKGSTTGTATDIDGTFNLSVPSSNSVLVFSFIGYTQIERVVGNTTTFNISLEPTQESLSEVVVVGYGTQKRATVTSAITSISSDQITELPVPNLASAIQGRAAGVNVTNAGAPGTNPVVRIRGIGTVGNNDPLYVIDGVPAGGLNSINTADIESIEVLKDASAAAIYGSRAANGVILVTTKKGKPGKAKVTVDSYVGTQRAWRTLDLLDRDQYIAFGRELLGNAGEPAPARFDNLGDLADVNTDWQGEMFRQATIQDHNVGISGGNESVTYNVSAGYFGQEGIMRGTDFERFSFRANTEIKLSNRVKVGQTLTIAYSSRNEEPFVGGRTQLEHMVKSVPYLPVRDENRLGGFRGPDRVDGSDAENPVLNAELRTNRLQEYKVLGTAYLDVDIIDGLKYKFLVGTDLALGTNNDYVPRYRAGDFHEQPFAVIGQNRFSFFSPLISNQLSYSKTIDKHSFNILGVVEQQTFLSTSLGGSGQNFLTNEIRELQGVQNMTATSDKLEYALISYLARVTYDYDQKYLFSASIRRDGGSRFGPNSKWGTFPSISAGWRLSEEGFMQNLTQLSDLKLRASYGETGNDQIGNYVYQATINSNFFYPFGGTTAAGSTISTLANPNLRWETTIMKNIGFDLGLFDDRLNFSFEWFDNTTEGMILGVPIPPSLGYDGAPVANVGTVSNRGIELTLGYRKYTGDFQFAVDGNIGFVRNELVSLGSGNTIFGPDFQGDPLTFTEAGRPIGYFYGWLTESIFQSNEEALSAPRQNLPEGDDPYNPQIHTAAGDIRFADLNDDGEINANDRTYLGHYMPDFTYGLNFSANYKNFDFSMFWQGVQGNEIFNLLRFHTEGMTRLFNASSVVNDRWTPNNRNTDFPRAINSDPNRNARASSRWIEDGSFLRLKNLSFGYTVPSTFVEQISKGSISRVRVYVSGQNLLTFTNYTGYDPEIAARTGINTTLGQGIDFGQYPAARTFIGGLQLTF</sequence>
<dbReference type="Pfam" id="PF07715">
    <property type="entry name" value="Plug"/>
    <property type="match status" value="1"/>
</dbReference>
<comment type="caution">
    <text evidence="12">The sequence shown here is derived from an EMBL/GenBank/DDBJ whole genome shotgun (WGS) entry which is preliminary data.</text>
</comment>
<evidence type="ECO:0000259" key="11">
    <source>
        <dbReference type="Pfam" id="PF07715"/>
    </source>
</evidence>
<dbReference type="InterPro" id="IPR023997">
    <property type="entry name" value="TonB-dep_OMP_SusC/RagA_CS"/>
</dbReference>
<evidence type="ECO:0000256" key="5">
    <source>
        <dbReference type="ARBA" id="ARBA00023077"/>
    </source>
</evidence>
<keyword evidence="5 9" id="KW-0798">TonB box</keyword>
<proteinExistence type="inferred from homology"/>
<dbReference type="InterPro" id="IPR000531">
    <property type="entry name" value="Beta-barrel_TonB"/>
</dbReference>
<feature type="domain" description="TonB-dependent receptor plug" evidence="11">
    <location>
        <begin position="136"/>
        <end position="239"/>
    </location>
</feature>
<evidence type="ECO:0000259" key="10">
    <source>
        <dbReference type="Pfam" id="PF00593"/>
    </source>
</evidence>
<comment type="similarity">
    <text evidence="8 9">Belongs to the TonB-dependent receptor family.</text>
</comment>
<keyword evidence="3 8" id="KW-1134">Transmembrane beta strand</keyword>
<name>A0ABS9V261_9BACT</name>
<evidence type="ECO:0000256" key="2">
    <source>
        <dbReference type="ARBA" id="ARBA00022448"/>
    </source>
</evidence>
<dbReference type="Pfam" id="PF13715">
    <property type="entry name" value="CarbopepD_reg_2"/>
    <property type="match status" value="1"/>
</dbReference>
<dbReference type="InterPro" id="IPR039426">
    <property type="entry name" value="TonB-dep_rcpt-like"/>
</dbReference>
<accession>A0ABS9V261</accession>
<dbReference type="InterPro" id="IPR036942">
    <property type="entry name" value="Beta-barrel_TonB_sf"/>
</dbReference>
<evidence type="ECO:0000256" key="4">
    <source>
        <dbReference type="ARBA" id="ARBA00022692"/>
    </source>
</evidence>
<dbReference type="Proteomes" id="UP001165489">
    <property type="component" value="Unassembled WGS sequence"/>
</dbReference>
<keyword evidence="6 8" id="KW-0472">Membrane</keyword>
<evidence type="ECO:0000256" key="3">
    <source>
        <dbReference type="ARBA" id="ARBA00022452"/>
    </source>
</evidence>
<keyword evidence="13" id="KW-1185">Reference proteome</keyword>
<dbReference type="EMBL" id="JAKZGP010000038">
    <property type="protein sequence ID" value="MCH7410466.1"/>
    <property type="molecule type" value="Genomic_DNA"/>
</dbReference>
<evidence type="ECO:0000256" key="7">
    <source>
        <dbReference type="ARBA" id="ARBA00023237"/>
    </source>
</evidence>
<dbReference type="InterPro" id="IPR012910">
    <property type="entry name" value="Plug_dom"/>
</dbReference>
<dbReference type="InterPro" id="IPR037066">
    <property type="entry name" value="Plug_dom_sf"/>
</dbReference>
<evidence type="ECO:0000256" key="9">
    <source>
        <dbReference type="RuleBase" id="RU003357"/>
    </source>
</evidence>
<organism evidence="12 13">
    <name type="scientific">Belliella filtrata</name>
    <dbReference type="NCBI Taxonomy" id="2923435"/>
    <lineage>
        <taxon>Bacteria</taxon>
        <taxon>Pseudomonadati</taxon>
        <taxon>Bacteroidota</taxon>
        <taxon>Cytophagia</taxon>
        <taxon>Cytophagales</taxon>
        <taxon>Cyclobacteriaceae</taxon>
        <taxon>Belliella</taxon>
    </lineage>
</organism>
<feature type="domain" description="TonB-dependent receptor-like beta-barrel" evidence="10">
    <location>
        <begin position="459"/>
        <end position="992"/>
    </location>
</feature>
<gene>
    <name evidence="12" type="ORF">MM239_13750</name>
</gene>
<evidence type="ECO:0000256" key="1">
    <source>
        <dbReference type="ARBA" id="ARBA00004571"/>
    </source>
</evidence>
<keyword evidence="4 8" id="KW-0812">Transmembrane</keyword>
<dbReference type="Gene3D" id="2.40.170.20">
    <property type="entry name" value="TonB-dependent receptor, beta-barrel domain"/>
    <property type="match status" value="1"/>
</dbReference>
<dbReference type="SUPFAM" id="SSF49464">
    <property type="entry name" value="Carboxypeptidase regulatory domain-like"/>
    <property type="match status" value="1"/>
</dbReference>
<keyword evidence="2 8" id="KW-0813">Transport</keyword>
<dbReference type="InterPro" id="IPR023996">
    <property type="entry name" value="TonB-dep_OMP_SusC/RagA"/>
</dbReference>
<dbReference type="SUPFAM" id="SSF56935">
    <property type="entry name" value="Porins"/>
    <property type="match status" value="1"/>
</dbReference>
<reference evidence="12" key="1">
    <citation type="submission" date="2022-03" db="EMBL/GenBank/DDBJ databases">
        <title>De novo assembled genomes of Belliella spp. (Cyclobacteriaceae) strains.</title>
        <authorList>
            <person name="Szabo A."/>
            <person name="Korponai K."/>
            <person name="Felfoldi T."/>
        </authorList>
    </citation>
    <scope>NUCLEOTIDE SEQUENCE</scope>
    <source>
        <strain evidence="12">DSM 111904</strain>
    </source>
</reference>
<protein>
    <submittedName>
        <fullName evidence="12">TonB-dependent receptor</fullName>
    </submittedName>
</protein>
<dbReference type="Pfam" id="PF00593">
    <property type="entry name" value="TonB_dep_Rec_b-barrel"/>
    <property type="match status" value="1"/>
</dbReference>
<keyword evidence="12" id="KW-0675">Receptor</keyword>
<dbReference type="NCBIfam" id="TIGR04057">
    <property type="entry name" value="SusC_RagA_signa"/>
    <property type="match status" value="1"/>
</dbReference>
<dbReference type="InterPro" id="IPR008969">
    <property type="entry name" value="CarboxyPept-like_regulatory"/>
</dbReference>
<dbReference type="RefSeq" id="WP_241348831.1">
    <property type="nucleotide sequence ID" value="NZ_JAKZGP010000038.1"/>
</dbReference>
<dbReference type="Gene3D" id="2.60.40.1120">
    <property type="entry name" value="Carboxypeptidase-like, regulatory domain"/>
    <property type="match status" value="1"/>
</dbReference>
<dbReference type="NCBIfam" id="TIGR04056">
    <property type="entry name" value="OMP_RagA_SusC"/>
    <property type="match status" value="1"/>
</dbReference>